<dbReference type="Proteomes" id="UP000053237">
    <property type="component" value="Unassembled WGS sequence"/>
</dbReference>
<gene>
    <name evidence="2" type="ORF">BN9_135550</name>
</gene>
<feature type="domain" description="Glutaredoxin" evidence="1">
    <location>
        <begin position="1"/>
        <end position="56"/>
    </location>
</feature>
<dbReference type="PROSITE" id="PS51354">
    <property type="entry name" value="GLUTAREDOXIN_2"/>
    <property type="match status" value="1"/>
</dbReference>
<dbReference type="Pfam" id="PF00462">
    <property type="entry name" value="Glutaredoxin"/>
    <property type="match status" value="1"/>
</dbReference>
<evidence type="ECO:0000259" key="1">
    <source>
        <dbReference type="Pfam" id="PF00462"/>
    </source>
</evidence>
<dbReference type="PANTHER" id="PTHR45694:SF18">
    <property type="entry name" value="GLUTAREDOXIN-1-RELATED"/>
    <property type="match status" value="1"/>
</dbReference>
<dbReference type="AlphaFoldDB" id="A0A024GVC1"/>
<evidence type="ECO:0000313" key="3">
    <source>
        <dbReference type="Proteomes" id="UP000053237"/>
    </source>
</evidence>
<protein>
    <recommendedName>
        <fullName evidence="1">Glutaredoxin domain-containing protein</fullName>
    </recommendedName>
</protein>
<dbReference type="SUPFAM" id="SSF52833">
    <property type="entry name" value="Thioredoxin-like"/>
    <property type="match status" value="1"/>
</dbReference>
<dbReference type="PANTHER" id="PTHR45694">
    <property type="entry name" value="GLUTAREDOXIN 2"/>
    <property type="match status" value="1"/>
</dbReference>
<dbReference type="InterPro" id="IPR002109">
    <property type="entry name" value="Glutaredoxin"/>
</dbReference>
<dbReference type="Gene3D" id="3.40.30.10">
    <property type="entry name" value="Glutaredoxin"/>
    <property type="match status" value="1"/>
</dbReference>
<feature type="non-terminal residue" evidence="2">
    <location>
        <position position="1"/>
    </location>
</feature>
<dbReference type="GO" id="GO:0015038">
    <property type="term" value="F:glutathione disulfide oxidoreductase activity"/>
    <property type="evidence" value="ECO:0007669"/>
    <property type="project" value="TreeGrafter"/>
</dbReference>
<proteinExistence type="predicted"/>
<comment type="caution">
    <text evidence="2">The sequence shown here is derived from an EMBL/GenBank/DDBJ whole genome shotgun (WGS) entry which is preliminary data.</text>
</comment>
<dbReference type="InParanoid" id="A0A024GVC1"/>
<name>A0A024GVC1_9STRA</name>
<evidence type="ECO:0000313" key="2">
    <source>
        <dbReference type="EMBL" id="CCI50980.1"/>
    </source>
</evidence>
<dbReference type="EMBL" id="CAIX01003102">
    <property type="protein sequence ID" value="CCI50980.1"/>
    <property type="molecule type" value="Genomic_DNA"/>
</dbReference>
<sequence>YCPYCKKAKKLLADLGATPFVVELDLRLDGMAIQEYLLHLTHQNTVPNVFIQQKSIGGADMTQKMSDSGELKHRLQKAKVIA</sequence>
<keyword evidence="3" id="KW-1185">Reference proteome</keyword>
<dbReference type="STRING" id="65357.A0A024GVC1"/>
<dbReference type="InterPro" id="IPR036249">
    <property type="entry name" value="Thioredoxin-like_sf"/>
</dbReference>
<dbReference type="GO" id="GO:0034599">
    <property type="term" value="P:cellular response to oxidative stress"/>
    <property type="evidence" value="ECO:0007669"/>
    <property type="project" value="TreeGrafter"/>
</dbReference>
<dbReference type="GO" id="GO:0005737">
    <property type="term" value="C:cytoplasm"/>
    <property type="evidence" value="ECO:0007669"/>
    <property type="project" value="TreeGrafter"/>
</dbReference>
<reference evidence="2 3" key="1">
    <citation type="submission" date="2012-05" db="EMBL/GenBank/DDBJ databases">
        <title>Recombination and specialization in a pathogen metapopulation.</title>
        <authorList>
            <person name="Gardiner A."/>
            <person name="Kemen E."/>
            <person name="Schultz-Larsen T."/>
            <person name="MacLean D."/>
            <person name="Van Oosterhout C."/>
            <person name="Jones J.D.G."/>
        </authorList>
    </citation>
    <scope>NUCLEOTIDE SEQUENCE [LARGE SCALE GENOMIC DNA]</scope>
    <source>
        <strain evidence="2 3">Ac Nc2</strain>
    </source>
</reference>
<organism evidence="2 3">
    <name type="scientific">Albugo candida</name>
    <dbReference type="NCBI Taxonomy" id="65357"/>
    <lineage>
        <taxon>Eukaryota</taxon>
        <taxon>Sar</taxon>
        <taxon>Stramenopiles</taxon>
        <taxon>Oomycota</taxon>
        <taxon>Peronosporomycetes</taxon>
        <taxon>Albuginales</taxon>
        <taxon>Albuginaceae</taxon>
        <taxon>Albugo</taxon>
    </lineage>
</organism>
<dbReference type="CDD" id="cd03419">
    <property type="entry name" value="GRX_GRXh_1_2_like"/>
    <property type="match status" value="1"/>
</dbReference>
<dbReference type="OrthoDB" id="418495at2759"/>
<accession>A0A024GVC1</accession>